<feature type="domain" description="Disease resistance R13L4/SHOC-2-like LRR" evidence="3">
    <location>
        <begin position="456"/>
        <end position="541"/>
    </location>
</feature>
<dbReference type="AlphaFoldDB" id="A0A975H9L0"/>
<dbReference type="InterPro" id="IPR050216">
    <property type="entry name" value="LRR_domain-containing"/>
</dbReference>
<dbReference type="SUPFAM" id="SSF52058">
    <property type="entry name" value="L domain-like"/>
    <property type="match status" value="3"/>
</dbReference>
<dbReference type="GO" id="GO:0005737">
    <property type="term" value="C:cytoplasm"/>
    <property type="evidence" value="ECO:0007669"/>
    <property type="project" value="TreeGrafter"/>
</dbReference>
<keyword evidence="2" id="KW-0677">Repeat</keyword>
<evidence type="ECO:0000313" key="4">
    <source>
        <dbReference type="EMBL" id="QTE23025.1"/>
    </source>
</evidence>
<evidence type="ECO:0000313" key="5">
    <source>
        <dbReference type="Proteomes" id="UP000663920"/>
    </source>
</evidence>
<evidence type="ECO:0000256" key="2">
    <source>
        <dbReference type="ARBA" id="ARBA00022737"/>
    </source>
</evidence>
<dbReference type="EMBL" id="CP071869">
    <property type="protein sequence ID" value="QTE23025.1"/>
    <property type="molecule type" value="Genomic_DNA"/>
</dbReference>
<dbReference type="SMART" id="SM00369">
    <property type="entry name" value="LRR_TYP"/>
    <property type="match status" value="9"/>
</dbReference>
<dbReference type="SUPFAM" id="SSF48452">
    <property type="entry name" value="TPR-like"/>
    <property type="match status" value="1"/>
</dbReference>
<dbReference type="Pfam" id="PF23598">
    <property type="entry name" value="LRR_14"/>
    <property type="match status" value="1"/>
</dbReference>
<dbReference type="InterPro" id="IPR055414">
    <property type="entry name" value="LRR_R13L4/SHOC2-like"/>
</dbReference>
<dbReference type="Gene3D" id="1.25.40.10">
    <property type="entry name" value="Tetratricopeptide repeat domain"/>
    <property type="match status" value="1"/>
</dbReference>
<dbReference type="SMART" id="SM00364">
    <property type="entry name" value="LRR_BAC"/>
    <property type="match status" value="7"/>
</dbReference>
<accession>A0A975H9L0</accession>
<dbReference type="KEGG" id="pcea:J3359_01755"/>
<dbReference type="InterPro" id="IPR011990">
    <property type="entry name" value="TPR-like_helical_dom_sf"/>
</dbReference>
<dbReference type="RefSeq" id="WP_208079039.1">
    <property type="nucleotide sequence ID" value="NZ_CP071869.1"/>
</dbReference>
<reference evidence="4 5" key="1">
    <citation type="submission" date="2021-03" db="EMBL/GenBank/DDBJ databases">
        <title>Complete genome of Polaribacter_sp.SM13.</title>
        <authorList>
            <person name="Jeong S.W."/>
            <person name="Bae J.W."/>
        </authorList>
    </citation>
    <scope>NUCLEOTIDE SEQUENCE [LARGE SCALE GENOMIC DNA]</scope>
    <source>
        <strain evidence="4 5">SM13</strain>
    </source>
</reference>
<keyword evidence="1" id="KW-0433">Leucine-rich repeat</keyword>
<dbReference type="PANTHER" id="PTHR48051">
    <property type="match status" value="1"/>
</dbReference>
<evidence type="ECO:0000256" key="1">
    <source>
        <dbReference type="ARBA" id="ARBA00022614"/>
    </source>
</evidence>
<organism evidence="4 5">
    <name type="scientific">Polaribacter cellanae</name>
    <dbReference type="NCBI Taxonomy" id="2818493"/>
    <lineage>
        <taxon>Bacteria</taxon>
        <taxon>Pseudomonadati</taxon>
        <taxon>Bacteroidota</taxon>
        <taxon>Flavobacteriia</taxon>
        <taxon>Flavobacteriales</taxon>
        <taxon>Flavobacteriaceae</taxon>
    </lineage>
</organism>
<dbReference type="Proteomes" id="UP000663920">
    <property type="component" value="Chromosome"/>
</dbReference>
<dbReference type="PROSITE" id="PS51450">
    <property type="entry name" value="LRR"/>
    <property type="match status" value="2"/>
</dbReference>
<dbReference type="InterPro" id="IPR032675">
    <property type="entry name" value="LRR_dom_sf"/>
</dbReference>
<keyword evidence="5" id="KW-1185">Reference proteome</keyword>
<dbReference type="InterPro" id="IPR001611">
    <property type="entry name" value="Leu-rich_rpt"/>
</dbReference>
<dbReference type="InterPro" id="IPR003591">
    <property type="entry name" value="Leu-rich_rpt_typical-subtyp"/>
</dbReference>
<evidence type="ECO:0000259" key="3">
    <source>
        <dbReference type="Pfam" id="PF23598"/>
    </source>
</evidence>
<dbReference type="Pfam" id="PF13855">
    <property type="entry name" value="LRR_8"/>
    <property type="match status" value="1"/>
</dbReference>
<gene>
    <name evidence="4" type="ORF">J3359_01755</name>
</gene>
<sequence>MAKFNFVFFLILSFSFTVKSQNYNKYSNQFIRSYGGKYETDMLQLKRFGFNNVFQYKEKEFNENKDSVHILSKIKYVSIKISENLNLKAIVKNLEKLPNLEYVQFKTPASLFDEGKVTNIVFPENIYTLKKVKTISLKGDFYWNYNNFINSISKLPQLENLVLIWNNFPNKIFKNPNFSKLSHIKGLSYSGSNKIIFPESIKDFKNLTSLSLSFSADENSIKDILKFSKLNNLKYLDLNWMTIKSNFLGNFKNLEELSLSSVEIKNSTNIFLDISKIKNLKELKLSNNKLNSLPKEIGLLKNLESFYSSNNKFSKKLPIEFYSLTNLKNIEIQGSDLEVVNNNINKLQNIETLKLYFNQIKTLPKSFINLSKLKRVYLEHNKLKKLPKDLGKLNISYLSLNNNLIEKLPKSIIYLKNLDSLNLEENYILQLPKRIGKLKNLTYLNLELNKLSQLPKSFGKLQNLKYLNISRNEIAELPTNFGNLKALKILDAEFCHLKKLPKSFGKLKKLERLALTNNNLQELSKNFGNLQSLKKLYLYNRSYYNFVYDRNFKKDTTITLKVLKNNITKLPISFSRLPKLEFIELSLNKNLNEKQLFNILKKSKFKNYTINLENCNIKNLPTSGWDSIKVATLNLRGNLISEIPKDLINSKFLKTLNLNKNKKINTYRGNKSELNLLFAEKGYLQESSLQKTDELAMAYAKTANRKIGNKEYEKGVEYAEKSLKINKEIAYKYLYEDDYIEALYYSKRYKKAIDISDIQIKKDTSQNVRFLNSILPNFKYQAKSYLALGDTLKAIKKFAIASKKFNTNNWTEAGMLAKKIKKNTLSEKYFNESYTFYKNYISKNPKASGYHLSLIEAYIIGNNIDLAKKHLNKIEIKKFITKDYYSLIIYFKAIIYALENNLEKYNNQKNTLKKYLKNNKITLNSWSFQLIKDWLELNNLNKEQKNKIIKLNSLF</sequence>
<protein>
    <recommendedName>
        <fullName evidence="3">Disease resistance R13L4/SHOC-2-like LRR domain-containing protein</fullName>
    </recommendedName>
</protein>
<dbReference type="Gene3D" id="3.80.10.10">
    <property type="entry name" value="Ribonuclease Inhibitor"/>
    <property type="match status" value="2"/>
</dbReference>
<proteinExistence type="predicted"/>
<name>A0A975H9L0_9FLAO</name>
<dbReference type="PANTHER" id="PTHR48051:SF1">
    <property type="entry name" value="RAS SUPPRESSOR PROTEIN 1"/>
    <property type="match status" value="1"/>
</dbReference>